<evidence type="ECO:0000313" key="2">
    <source>
        <dbReference type="EMBL" id="MBK2065420.1"/>
    </source>
</evidence>
<name>A0A9Q2KXK4_9GAMM</name>
<proteinExistence type="predicted"/>
<evidence type="ECO:0000259" key="1">
    <source>
        <dbReference type="Pfam" id="PF01636"/>
    </source>
</evidence>
<dbReference type="GeneID" id="93254650"/>
<evidence type="ECO:0000313" key="3">
    <source>
        <dbReference type="Proteomes" id="UP000701999"/>
    </source>
</evidence>
<dbReference type="AlphaFoldDB" id="A0A9Q2KXK4"/>
<dbReference type="InterPro" id="IPR002575">
    <property type="entry name" value="Aminoglycoside_PTrfase"/>
</dbReference>
<dbReference type="InterPro" id="IPR050249">
    <property type="entry name" value="Pseudomonas-type_ThrB"/>
</dbReference>
<dbReference type="Proteomes" id="UP000701999">
    <property type="component" value="Unassembled WGS sequence"/>
</dbReference>
<dbReference type="Pfam" id="PF01636">
    <property type="entry name" value="APH"/>
    <property type="match status" value="1"/>
</dbReference>
<accession>A0A9Q2KXK4</accession>
<reference evidence="2 3" key="1">
    <citation type="submission" date="2020-09" db="EMBL/GenBank/DDBJ databases">
        <title>Development of specific Francisella tularensis PCR assay based on in-depth characterization of family Francisellaceae.</title>
        <authorList>
            <person name="Ohrman C."/>
            <person name="Sahl J."/>
            <person name="Sjodin A."/>
            <person name="Uneklint I."/>
            <person name="Ballard R."/>
            <person name="Karlsson L."/>
            <person name="Mcdonough R."/>
            <person name="Sundell D."/>
            <person name="Soria K."/>
            <person name="Brindeflk B."/>
            <person name="Vallesi A."/>
            <person name="Ramirez-Paredes J.G."/>
            <person name="Colquhoun D."/>
            <person name="Myrtennas K."/>
            <person name="Birdsell D."/>
            <person name="Johansson A."/>
            <person name="Wagner D."/>
            <person name="Forsman M."/>
        </authorList>
    </citation>
    <scope>NUCLEOTIDE SEQUENCE [LARGE SCALE GENOMIC DNA]</scope>
    <source>
        <strain evidence="2 3">FSC1140</strain>
    </source>
</reference>
<dbReference type="PANTHER" id="PTHR21064:SF5">
    <property type="entry name" value="SLR1880 PROTEIN"/>
    <property type="match status" value="1"/>
</dbReference>
<dbReference type="PANTHER" id="PTHR21064">
    <property type="entry name" value="AMINOGLYCOSIDE PHOSPHOTRANSFERASE DOMAIN-CONTAINING PROTEIN-RELATED"/>
    <property type="match status" value="1"/>
</dbReference>
<sequence>MIFDKLKLSRPLVNIFRAFLPHKTMITIEEIEAGHINDTFFIYTDNNDDYVLQRVNHYVFKDVPVLMQNMQIVTDHIVNKHKNDNKCYQSCLKVILTTDNKPYFKDDNGNFWKPNNLIKDVKNYDKVESAKIAYESGKSFGEFQYMLDDIDADDLSMTIVNFHDLDTKYHDFCTAIEYNHESRLDGITDFVDDIKSLYDSIINLKNITKTANIPMRATHNDTKINNVLFDNQDNAVTVIDLDTVMPSFIHFDYSDAIRTVTNSADEDEKDLTKVYMNFEYFKTFTECFITPIYHNLTEDGKQTLPKGASLLAYLLCLRLITDYLNGDRYFKVAYPEHNLVRAKTQYTLAKSIISQQNDIDKYFEELYKRCELQ</sequence>
<protein>
    <submittedName>
        <fullName evidence="2">Phosphotransferase</fullName>
    </submittedName>
</protein>
<keyword evidence="3" id="KW-1185">Reference proteome</keyword>
<dbReference type="SUPFAM" id="SSF56112">
    <property type="entry name" value="Protein kinase-like (PK-like)"/>
    <property type="match status" value="1"/>
</dbReference>
<gene>
    <name evidence="2" type="ORF">IB647_07215</name>
</gene>
<organism evidence="2 3">
    <name type="scientific">Francisella noatunensis</name>
    <dbReference type="NCBI Taxonomy" id="657445"/>
    <lineage>
        <taxon>Bacteria</taxon>
        <taxon>Pseudomonadati</taxon>
        <taxon>Pseudomonadota</taxon>
        <taxon>Gammaproteobacteria</taxon>
        <taxon>Thiotrichales</taxon>
        <taxon>Francisellaceae</taxon>
        <taxon>Francisella</taxon>
    </lineage>
</organism>
<dbReference type="EMBL" id="JACVKN010000151">
    <property type="protein sequence ID" value="MBK2065420.1"/>
    <property type="molecule type" value="Genomic_DNA"/>
</dbReference>
<dbReference type="InterPro" id="IPR011009">
    <property type="entry name" value="Kinase-like_dom_sf"/>
</dbReference>
<comment type="caution">
    <text evidence="2">The sequence shown here is derived from an EMBL/GenBank/DDBJ whole genome shotgun (WGS) entry which is preliminary data.</text>
</comment>
<dbReference type="RefSeq" id="WP_159184055.1">
    <property type="nucleotide sequence ID" value="NZ_JACVJL010000106.1"/>
</dbReference>
<feature type="domain" description="Aminoglycoside phosphotransferase" evidence="1">
    <location>
        <begin position="27"/>
        <end position="263"/>
    </location>
</feature>